<evidence type="ECO:0000313" key="3">
    <source>
        <dbReference type="EMBL" id="REF98053.1"/>
    </source>
</evidence>
<dbReference type="RefSeq" id="WP_147315553.1">
    <property type="nucleotide sequence ID" value="NZ_BONB01000025.1"/>
</dbReference>
<feature type="transmembrane region" description="Helical" evidence="2">
    <location>
        <begin position="12"/>
        <end position="40"/>
    </location>
</feature>
<reference evidence="3 4" key="1">
    <citation type="submission" date="2018-08" db="EMBL/GenBank/DDBJ databases">
        <title>Sequencing the genomes of 1000 actinobacteria strains.</title>
        <authorList>
            <person name="Klenk H.-P."/>
        </authorList>
    </citation>
    <scope>NUCLEOTIDE SEQUENCE [LARGE SCALE GENOMIC DNA]</scope>
    <source>
        <strain evidence="3 4">DSM 44099</strain>
    </source>
</reference>
<sequence length="73" mass="7886">MSGSSRVTGKYAAGQLIALIVVAVIALPLLPLILLVIGWIRLRDRRVASRAASREKEGSIVTSPNRRVPAPQR</sequence>
<organism evidence="3 4">
    <name type="scientific">Asanoa ferruginea</name>
    <dbReference type="NCBI Taxonomy" id="53367"/>
    <lineage>
        <taxon>Bacteria</taxon>
        <taxon>Bacillati</taxon>
        <taxon>Actinomycetota</taxon>
        <taxon>Actinomycetes</taxon>
        <taxon>Micromonosporales</taxon>
        <taxon>Micromonosporaceae</taxon>
        <taxon>Asanoa</taxon>
    </lineage>
</organism>
<gene>
    <name evidence="3" type="ORF">DFJ67_4062</name>
</gene>
<dbReference type="EMBL" id="QUMQ01000001">
    <property type="protein sequence ID" value="REF98053.1"/>
    <property type="molecule type" value="Genomic_DNA"/>
</dbReference>
<feature type="region of interest" description="Disordered" evidence="1">
    <location>
        <begin position="50"/>
        <end position="73"/>
    </location>
</feature>
<evidence type="ECO:0000256" key="2">
    <source>
        <dbReference type="SAM" id="Phobius"/>
    </source>
</evidence>
<comment type="caution">
    <text evidence="3">The sequence shown here is derived from an EMBL/GenBank/DDBJ whole genome shotgun (WGS) entry which is preliminary data.</text>
</comment>
<dbReference type="AlphaFoldDB" id="A0A3D9ZQ18"/>
<name>A0A3D9ZQ18_9ACTN</name>
<dbReference type="Proteomes" id="UP000256913">
    <property type="component" value="Unassembled WGS sequence"/>
</dbReference>
<keyword evidence="2" id="KW-0472">Membrane</keyword>
<protein>
    <submittedName>
        <fullName evidence="3">Uncharacterized protein</fullName>
    </submittedName>
</protein>
<evidence type="ECO:0000313" key="4">
    <source>
        <dbReference type="Proteomes" id="UP000256913"/>
    </source>
</evidence>
<accession>A0A3D9ZQ18</accession>
<keyword evidence="2" id="KW-1133">Transmembrane helix</keyword>
<keyword evidence="2" id="KW-0812">Transmembrane</keyword>
<keyword evidence="4" id="KW-1185">Reference proteome</keyword>
<evidence type="ECO:0000256" key="1">
    <source>
        <dbReference type="SAM" id="MobiDB-lite"/>
    </source>
</evidence>
<proteinExistence type="predicted"/>